<gene>
    <name evidence="2" type="ORF">H0H12_29710</name>
</gene>
<dbReference type="EMBL" id="CP059054">
    <property type="protein sequence ID" value="QLJ17463.1"/>
    <property type="molecule type" value="Genomic_DNA"/>
</dbReference>
<evidence type="ECO:0000256" key="1">
    <source>
        <dbReference type="SAM" id="MobiDB-lite"/>
    </source>
</evidence>
<keyword evidence="2" id="KW-0614">Plasmid</keyword>
<dbReference type="AlphaFoldDB" id="A0A7D6ABU0"/>
<name>A0A7D6ABU0_PSEPU</name>
<evidence type="ECO:0000313" key="2">
    <source>
        <dbReference type="EMBL" id="QLJ17463.1"/>
    </source>
</evidence>
<proteinExistence type="predicted"/>
<organism evidence="2 3">
    <name type="scientific">Pseudomonas putida</name>
    <name type="common">Arthrobacter siderocapsulatus</name>
    <dbReference type="NCBI Taxonomy" id="303"/>
    <lineage>
        <taxon>Bacteria</taxon>
        <taxon>Pseudomonadati</taxon>
        <taxon>Pseudomonadota</taxon>
        <taxon>Gammaproteobacteria</taxon>
        <taxon>Pseudomonadales</taxon>
        <taxon>Pseudomonadaceae</taxon>
        <taxon>Pseudomonas</taxon>
    </lineage>
</organism>
<sequence>MPSVRAYRQAQGIAPRSKVPSRQQRLPTGHPLRPFKDALRLVSAEDVATAAGVPVQMVLDVCAAFGIKPPQHEPPALVEPLQDVPGPWLGYESLLSTMPSARISQAVGVPLAVVDQRRAFLGVQYQRTSKAERFAHLFGLLPNATIAKLAGVSTARIADMRKSRAGR</sequence>
<accession>A0A7D6ABU0</accession>
<dbReference type="Proteomes" id="UP000510934">
    <property type="component" value="Plasmid pBS1142"/>
</dbReference>
<feature type="region of interest" description="Disordered" evidence="1">
    <location>
        <begin position="1"/>
        <end position="30"/>
    </location>
</feature>
<reference evidence="2 3" key="1">
    <citation type="journal article" date="2009" name="Mikrobiologiia">
        <title>[Phenanthren biodegradation and interaction of Pseudomonas putida BS3701 and Burkholderia sp.BS3702 in plant rhizosphere].</title>
        <authorList>
            <person name="Ovchinnikova A.A."/>
            <person name="Vetrova A.A."/>
            <person name="Filonov A.E."/>
            <person name="Boronin A.M."/>
        </authorList>
    </citation>
    <scope>NUCLEOTIDE SEQUENCE [LARGE SCALE GENOMIC DNA]</scope>
    <source>
        <strain evidence="2 3">BS3701</strain>
        <plasmid evidence="3">pbs1142</plasmid>
    </source>
</reference>
<evidence type="ECO:0000313" key="3">
    <source>
        <dbReference type="Proteomes" id="UP000510934"/>
    </source>
</evidence>
<protein>
    <submittedName>
        <fullName evidence="2">Uncharacterized protein</fullName>
    </submittedName>
</protein>
<geneLocation type="plasmid" evidence="3">
    <name>pbs1142</name>
</geneLocation>